<evidence type="ECO:0000256" key="1">
    <source>
        <dbReference type="ARBA" id="ARBA00004651"/>
    </source>
</evidence>
<organism evidence="16">
    <name type="scientific">Deinococcus sp. VB142</name>
    <dbReference type="NCBI Taxonomy" id="3112952"/>
    <lineage>
        <taxon>Bacteria</taxon>
        <taxon>Thermotogati</taxon>
        <taxon>Deinococcota</taxon>
        <taxon>Deinococci</taxon>
        <taxon>Deinococcales</taxon>
        <taxon>Deinococcaceae</taxon>
        <taxon>Deinococcus</taxon>
    </lineage>
</organism>
<dbReference type="GO" id="GO:0006814">
    <property type="term" value="P:sodium ion transport"/>
    <property type="evidence" value="ECO:0007669"/>
    <property type="project" value="UniProtKB-KW"/>
</dbReference>
<keyword evidence="7" id="KW-0375">Hydrogen ion transport</keyword>
<dbReference type="NCBIfam" id="TIGR00943">
    <property type="entry name" value="2a6301s02"/>
    <property type="match status" value="1"/>
</dbReference>
<keyword evidence="8 14" id="KW-1133">Transmembrane helix</keyword>
<evidence type="ECO:0000256" key="4">
    <source>
        <dbReference type="ARBA" id="ARBA00022449"/>
    </source>
</evidence>
<sequence>MSKKKKTKRAPGMTAQAAQTSAQTSGRTPARDRKPAPTAGHDAPTPPPLSGDPILRSVSRAAFALVMVFALLLLWRGHNAPGGGFIAGLMTACALILHRIATGESALRIDPARLIPWGAALSFTTGLVPYLLGKPFLKTDYGYLTTPLTGEFEWATAMLFDIGVFGVVVGSTMLIAESLTDVRPTERVEGDD</sequence>
<evidence type="ECO:0000256" key="5">
    <source>
        <dbReference type="ARBA" id="ARBA00022475"/>
    </source>
</evidence>
<feature type="transmembrane region" description="Helical" evidence="14">
    <location>
        <begin position="58"/>
        <end position="76"/>
    </location>
</feature>
<gene>
    <name evidence="16" type="ORF">WDJ50_05545</name>
</gene>
<keyword evidence="3" id="KW-0813">Transport</keyword>
<protein>
    <submittedName>
        <fullName evidence="16">Na(+)/H(+) antiporter subunit B</fullName>
    </submittedName>
</protein>
<evidence type="ECO:0000256" key="8">
    <source>
        <dbReference type="ARBA" id="ARBA00022989"/>
    </source>
</evidence>
<feature type="transmembrane region" description="Helical" evidence="14">
    <location>
        <begin position="82"/>
        <end position="102"/>
    </location>
</feature>
<dbReference type="GO" id="GO:0008324">
    <property type="term" value="F:monoatomic cation transmembrane transporter activity"/>
    <property type="evidence" value="ECO:0007669"/>
    <property type="project" value="InterPro"/>
</dbReference>
<evidence type="ECO:0000256" key="9">
    <source>
        <dbReference type="ARBA" id="ARBA00023053"/>
    </source>
</evidence>
<feature type="transmembrane region" description="Helical" evidence="14">
    <location>
        <begin position="152"/>
        <end position="176"/>
    </location>
</feature>
<keyword evidence="10" id="KW-0406">Ion transport</keyword>
<dbReference type="GO" id="GO:1902600">
    <property type="term" value="P:proton transmembrane transport"/>
    <property type="evidence" value="ECO:0007669"/>
    <property type="project" value="UniProtKB-KW"/>
</dbReference>
<dbReference type="RefSeq" id="WP_339096869.1">
    <property type="nucleotide sequence ID" value="NZ_CP149782.1"/>
</dbReference>
<keyword evidence="11 14" id="KW-0472">Membrane</keyword>
<dbReference type="PANTHER" id="PTHR33932">
    <property type="entry name" value="NA(+)/H(+) ANTIPORTER SUBUNIT B"/>
    <property type="match status" value="1"/>
</dbReference>
<evidence type="ECO:0000256" key="2">
    <source>
        <dbReference type="ARBA" id="ARBA00009425"/>
    </source>
</evidence>
<keyword evidence="12" id="KW-0739">Sodium transport</keyword>
<evidence type="ECO:0000256" key="14">
    <source>
        <dbReference type="SAM" id="Phobius"/>
    </source>
</evidence>
<comment type="similarity">
    <text evidence="2">Belongs to the CPA3 antiporters (TC 2.A.63) subunit B family.</text>
</comment>
<feature type="compositionally biased region" description="Low complexity" evidence="13">
    <location>
        <begin position="14"/>
        <end position="25"/>
    </location>
</feature>
<dbReference type="PANTHER" id="PTHR33932:SF4">
    <property type="entry name" value="NA(+)_H(+) ANTIPORTER SUBUNIT B"/>
    <property type="match status" value="1"/>
</dbReference>
<keyword evidence="4" id="KW-0050">Antiport</keyword>
<evidence type="ECO:0000256" key="3">
    <source>
        <dbReference type="ARBA" id="ARBA00022448"/>
    </source>
</evidence>
<dbReference type="GO" id="GO:0015297">
    <property type="term" value="F:antiporter activity"/>
    <property type="evidence" value="ECO:0007669"/>
    <property type="project" value="UniProtKB-KW"/>
</dbReference>
<dbReference type="Pfam" id="PF04039">
    <property type="entry name" value="MnhB"/>
    <property type="match status" value="1"/>
</dbReference>
<evidence type="ECO:0000256" key="10">
    <source>
        <dbReference type="ARBA" id="ARBA00023065"/>
    </source>
</evidence>
<evidence type="ECO:0000256" key="13">
    <source>
        <dbReference type="SAM" id="MobiDB-lite"/>
    </source>
</evidence>
<reference evidence="16" key="1">
    <citation type="submission" date="2024-03" db="EMBL/GenBank/DDBJ databases">
        <title>Deinococcus weizhi sp. nov., isolated from human skin.</title>
        <authorList>
            <person name="Wei Z."/>
            <person name="Tian F."/>
            <person name="Yang C."/>
            <person name="Xin L.T."/>
            <person name="Wen Z.J."/>
            <person name="Lan K.C."/>
            <person name="Yu L."/>
            <person name="Zhe W."/>
            <person name="Dan F.D."/>
            <person name="Jun W."/>
            <person name="Rui Z."/>
            <person name="Yong X.J."/>
            <person name="Ting Y."/>
            <person name="Wei X."/>
            <person name="Xu Z.G."/>
            <person name="Xin Z."/>
            <person name="Dong F.G."/>
            <person name="Ni X.M."/>
            <person name="Zheng M.G."/>
            <person name="Chun Y."/>
            <person name="Qian W.X."/>
        </authorList>
    </citation>
    <scope>NUCLEOTIDE SEQUENCE</scope>
    <source>
        <strain evidence="16">VB142</strain>
    </source>
</reference>
<evidence type="ECO:0000259" key="15">
    <source>
        <dbReference type="Pfam" id="PF04039"/>
    </source>
</evidence>
<evidence type="ECO:0000313" key="16">
    <source>
        <dbReference type="EMBL" id="WYF45583.1"/>
    </source>
</evidence>
<keyword evidence="9" id="KW-0915">Sodium</keyword>
<evidence type="ECO:0000256" key="12">
    <source>
        <dbReference type="ARBA" id="ARBA00023201"/>
    </source>
</evidence>
<feature type="domain" description="Na+/H+ antiporter MnhB subunit-related protein" evidence="15">
    <location>
        <begin position="54"/>
        <end position="173"/>
    </location>
</feature>
<keyword evidence="6 14" id="KW-0812">Transmembrane</keyword>
<name>A0AAU6Q4X0_9DEIO</name>
<proteinExistence type="inferred from homology"/>
<feature type="region of interest" description="Disordered" evidence="13">
    <location>
        <begin position="1"/>
        <end position="51"/>
    </location>
</feature>
<dbReference type="InterPro" id="IPR005281">
    <property type="entry name" value="CPA3_sub_B"/>
</dbReference>
<evidence type="ECO:0000256" key="6">
    <source>
        <dbReference type="ARBA" id="ARBA00022692"/>
    </source>
</evidence>
<accession>A0AAU6Q4X0</accession>
<keyword evidence="5" id="KW-1003">Cell membrane</keyword>
<evidence type="ECO:0000256" key="11">
    <source>
        <dbReference type="ARBA" id="ARBA00023136"/>
    </source>
</evidence>
<evidence type="ECO:0000256" key="7">
    <source>
        <dbReference type="ARBA" id="ARBA00022781"/>
    </source>
</evidence>
<dbReference type="InterPro" id="IPR050622">
    <property type="entry name" value="CPA3_antiporter_subunitB"/>
</dbReference>
<comment type="subcellular location">
    <subcellularLocation>
        <location evidence="1">Cell membrane</location>
        <topology evidence="1">Multi-pass membrane protein</topology>
    </subcellularLocation>
</comment>
<dbReference type="GO" id="GO:0005886">
    <property type="term" value="C:plasma membrane"/>
    <property type="evidence" value="ECO:0007669"/>
    <property type="project" value="UniProtKB-SubCell"/>
</dbReference>
<feature type="transmembrane region" description="Helical" evidence="14">
    <location>
        <begin position="114"/>
        <end position="132"/>
    </location>
</feature>
<dbReference type="AlphaFoldDB" id="A0AAU6Q4X0"/>
<dbReference type="InterPro" id="IPR007182">
    <property type="entry name" value="MnhB"/>
</dbReference>
<dbReference type="EMBL" id="CP149782">
    <property type="protein sequence ID" value="WYF45583.1"/>
    <property type="molecule type" value="Genomic_DNA"/>
</dbReference>